<evidence type="ECO:0000259" key="2">
    <source>
        <dbReference type="Pfam" id="PF07589"/>
    </source>
</evidence>
<organism evidence="3 4">
    <name type="scientific">Terrimicrobium sacchariphilum</name>
    <dbReference type="NCBI Taxonomy" id="690879"/>
    <lineage>
        <taxon>Bacteria</taxon>
        <taxon>Pseudomonadati</taxon>
        <taxon>Verrucomicrobiota</taxon>
        <taxon>Terrimicrobiia</taxon>
        <taxon>Terrimicrobiales</taxon>
        <taxon>Terrimicrobiaceae</taxon>
        <taxon>Terrimicrobium</taxon>
    </lineage>
</organism>
<keyword evidence="1" id="KW-0732">Signal</keyword>
<keyword evidence="4" id="KW-1185">Reference proteome</keyword>
<sequence>MFPVWKAFVCVLAAMAAFCATSSAATVLLVDVTDPSAVKITATTANAQASDSDFPQMVGVDLLHFFTSAVNMSVMYTRDSTLTPTGGGAYLNFESDNYSGSLVDLNLLDGGSLTAPQNFNTTARAFTGEAYLNLSSFASFLPAIGSYGNIITGVNTETNGTVIGQWQAVPEPQTWALLVGGALGLYFLRRRVSSQG</sequence>
<evidence type="ECO:0000256" key="1">
    <source>
        <dbReference type="SAM" id="SignalP"/>
    </source>
</evidence>
<accession>A0A146G3Y7</accession>
<name>A0A146G3Y7_TERSA</name>
<feature type="signal peptide" evidence="1">
    <location>
        <begin position="1"/>
        <end position="24"/>
    </location>
</feature>
<reference evidence="4" key="1">
    <citation type="journal article" date="2017" name="Genome Announc.">
        <title>Draft Genome Sequence of Terrimicrobium sacchariphilum NM-5T, a Facultative Anaerobic Soil Bacterium of the Class Spartobacteria.</title>
        <authorList>
            <person name="Qiu Y.L."/>
            <person name="Tourlousse D.M."/>
            <person name="Matsuura N."/>
            <person name="Ohashi A."/>
            <person name="Sekiguchi Y."/>
        </authorList>
    </citation>
    <scope>NUCLEOTIDE SEQUENCE [LARGE SCALE GENOMIC DNA]</scope>
    <source>
        <strain evidence="4">NM-5</strain>
    </source>
</reference>
<proteinExistence type="predicted"/>
<dbReference type="EMBL" id="BDCO01000002">
    <property type="protein sequence ID" value="GAT32173.1"/>
    <property type="molecule type" value="Genomic_DNA"/>
</dbReference>
<feature type="domain" description="Ice-binding protein C-terminal" evidence="2">
    <location>
        <begin position="168"/>
        <end position="191"/>
    </location>
</feature>
<evidence type="ECO:0000313" key="4">
    <source>
        <dbReference type="Proteomes" id="UP000076023"/>
    </source>
</evidence>
<dbReference type="InParanoid" id="A0A146G3Y7"/>
<dbReference type="Proteomes" id="UP000076023">
    <property type="component" value="Unassembled WGS sequence"/>
</dbReference>
<comment type="caution">
    <text evidence="3">The sequence shown here is derived from an EMBL/GenBank/DDBJ whole genome shotgun (WGS) entry which is preliminary data.</text>
</comment>
<feature type="chain" id="PRO_5007524362" evidence="1">
    <location>
        <begin position="25"/>
        <end position="196"/>
    </location>
</feature>
<dbReference type="AlphaFoldDB" id="A0A146G3Y7"/>
<dbReference type="InterPro" id="IPR013424">
    <property type="entry name" value="Ice-binding_C"/>
</dbReference>
<dbReference type="NCBIfam" id="TIGR02595">
    <property type="entry name" value="PEP_CTERM"/>
    <property type="match status" value="1"/>
</dbReference>
<protein>
    <submittedName>
        <fullName evidence="3">PEP-CTERM protein-sorting domain-containing protein</fullName>
    </submittedName>
</protein>
<dbReference type="Pfam" id="PF07589">
    <property type="entry name" value="PEP-CTERM"/>
    <property type="match status" value="1"/>
</dbReference>
<evidence type="ECO:0000313" key="3">
    <source>
        <dbReference type="EMBL" id="GAT32173.1"/>
    </source>
</evidence>
<gene>
    <name evidence="3" type="ORF">TSACC_2570</name>
</gene>